<evidence type="ECO:0000259" key="10">
    <source>
        <dbReference type="Pfam" id="PF00082"/>
    </source>
</evidence>
<dbReference type="PROSITE" id="PS51892">
    <property type="entry name" value="SUBTILASE"/>
    <property type="match status" value="1"/>
</dbReference>
<feature type="active site" description="Charge relay system" evidence="7">
    <location>
        <position position="127"/>
    </location>
</feature>
<dbReference type="InterPro" id="IPR036852">
    <property type="entry name" value="Peptidase_S8/S53_dom_sf"/>
</dbReference>
<feature type="chain" id="PRO_5046633943" evidence="9">
    <location>
        <begin position="27"/>
        <end position="476"/>
    </location>
</feature>
<keyword evidence="6 7" id="KW-0720">Serine protease</keyword>
<organism evidence="11 12">
    <name type="scientific">candidate division CSSED10-310 bacterium</name>
    <dbReference type="NCBI Taxonomy" id="2855610"/>
    <lineage>
        <taxon>Bacteria</taxon>
        <taxon>Bacteria division CSSED10-310</taxon>
    </lineage>
</organism>
<gene>
    <name evidence="11" type="ORF">ACFL27_09905</name>
</gene>
<accession>A0ABV6YWA4</accession>
<dbReference type="Proteomes" id="UP001594351">
    <property type="component" value="Unassembled WGS sequence"/>
</dbReference>
<evidence type="ECO:0000256" key="1">
    <source>
        <dbReference type="ARBA" id="ARBA00004613"/>
    </source>
</evidence>
<dbReference type="InterPro" id="IPR015500">
    <property type="entry name" value="Peptidase_S8_subtilisin-rel"/>
</dbReference>
<dbReference type="EMBL" id="JBHPBY010000103">
    <property type="protein sequence ID" value="MFC1850492.1"/>
    <property type="molecule type" value="Genomic_DNA"/>
</dbReference>
<dbReference type="PRINTS" id="PR00723">
    <property type="entry name" value="SUBTILISIN"/>
</dbReference>
<evidence type="ECO:0000256" key="8">
    <source>
        <dbReference type="RuleBase" id="RU003355"/>
    </source>
</evidence>
<evidence type="ECO:0000313" key="12">
    <source>
        <dbReference type="Proteomes" id="UP001594351"/>
    </source>
</evidence>
<feature type="signal peptide" evidence="9">
    <location>
        <begin position="1"/>
        <end position="26"/>
    </location>
</feature>
<feature type="domain" description="Peptidase S8/S53" evidence="10">
    <location>
        <begin position="118"/>
        <end position="386"/>
    </location>
</feature>
<dbReference type="InterPro" id="IPR023827">
    <property type="entry name" value="Peptidase_S8_Asp-AS"/>
</dbReference>
<evidence type="ECO:0000256" key="4">
    <source>
        <dbReference type="ARBA" id="ARBA00022670"/>
    </source>
</evidence>
<protein>
    <submittedName>
        <fullName evidence="11">S8 family serine peptidase</fullName>
    </submittedName>
</protein>
<evidence type="ECO:0000256" key="6">
    <source>
        <dbReference type="ARBA" id="ARBA00022825"/>
    </source>
</evidence>
<feature type="active site" description="Charge relay system" evidence="7">
    <location>
        <position position="338"/>
    </location>
</feature>
<dbReference type="PANTHER" id="PTHR43806">
    <property type="entry name" value="PEPTIDASE S8"/>
    <property type="match status" value="1"/>
</dbReference>
<dbReference type="InterPro" id="IPR034084">
    <property type="entry name" value="Thermitase-like_dom"/>
</dbReference>
<keyword evidence="5 7" id="KW-0378">Hydrolase</keyword>
<evidence type="ECO:0000313" key="11">
    <source>
        <dbReference type="EMBL" id="MFC1850492.1"/>
    </source>
</evidence>
<dbReference type="InterPro" id="IPR023828">
    <property type="entry name" value="Peptidase_S8_Ser-AS"/>
</dbReference>
<dbReference type="InterPro" id="IPR050131">
    <property type="entry name" value="Peptidase_S8_subtilisin-like"/>
</dbReference>
<reference evidence="11 12" key="1">
    <citation type="submission" date="2024-09" db="EMBL/GenBank/DDBJ databases">
        <title>Laminarin stimulates single cell rates of sulfate reduction while oxygen inhibits transcriptomic activity in coastal marine sediment.</title>
        <authorList>
            <person name="Lindsay M."/>
            <person name="Orcutt B."/>
            <person name="Emerson D."/>
            <person name="Stepanauskas R."/>
            <person name="D'Angelo T."/>
        </authorList>
    </citation>
    <scope>NUCLEOTIDE SEQUENCE [LARGE SCALE GENOMIC DNA]</scope>
    <source>
        <strain evidence="11">SAG AM-311-K15</strain>
    </source>
</reference>
<keyword evidence="3" id="KW-0964">Secreted</keyword>
<sequence>MKHQSKFFVAFAVLFCFVSLSIDAFAEAPWKQGQIVVQGTPADFPGYNVVKYMKHANLTVLAIQRGYEKAHVAALKANGKRVGLNRIATKFVNDPWYASDQWNFSHIQSDLAWTVTTGNGVMVAVLDSGLNPDGDDGVNVCNQGGYDFVNGDSNPMDGDGHGTHVSGTISQNTNNNVGVAGLAYGACILPVKVLDDSGSGSFADIADGIYYAVDEGAEVINMSLGINARYGITNDEIMDPALDYAYNHGVTVVCASGNDGSRKNVGYPAIYPSCIAVGATDYADNVTRYSNKGTGLDLVAPGGDTSKDLNGDGYPDGILQETKPAGYDWGYWFFDGTSMASPHVAAVAALLYAKKPAITPAEVTEALTATCLDIEDSGFDNASAYGLVQAYDALMYIGGGGCVPTGDEICGDGIDNNCDGQIDEGCGSCTDADGDGWCVEDGDCDDTNAQVNPGRKEVGKFKKDGIDNDCNGIIDG</sequence>
<dbReference type="InterPro" id="IPR021655">
    <property type="entry name" value="Put_metal-bd"/>
</dbReference>
<dbReference type="Pfam" id="PF11617">
    <property type="entry name" value="Cu-binding_MopE"/>
    <property type="match status" value="2"/>
</dbReference>
<evidence type="ECO:0000256" key="2">
    <source>
        <dbReference type="ARBA" id="ARBA00011073"/>
    </source>
</evidence>
<comment type="caution">
    <text evidence="11">The sequence shown here is derived from an EMBL/GenBank/DDBJ whole genome shotgun (WGS) entry which is preliminary data.</text>
</comment>
<evidence type="ECO:0000256" key="5">
    <source>
        <dbReference type="ARBA" id="ARBA00022801"/>
    </source>
</evidence>
<comment type="subcellular location">
    <subcellularLocation>
        <location evidence="1">Secreted</location>
    </subcellularLocation>
</comment>
<feature type="active site" description="Charge relay system" evidence="7">
    <location>
        <position position="161"/>
    </location>
</feature>
<keyword evidence="12" id="KW-1185">Reference proteome</keyword>
<evidence type="ECO:0000256" key="9">
    <source>
        <dbReference type="SAM" id="SignalP"/>
    </source>
</evidence>
<keyword evidence="4 7" id="KW-0645">Protease</keyword>
<dbReference type="SUPFAM" id="SSF52743">
    <property type="entry name" value="Subtilisin-like"/>
    <property type="match status" value="1"/>
</dbReference>
<keyword evidence="9" id="KW-0732">Signal</keyword>
<name>A0ABV6YWA4_UNCC1</name>
<dbReference type="Pfam" id="PF00082">
    <property type="entry name" value="Peptidase_S8"/>
    <property type="match status" value="1"/>
</dbReference>
<proteinExistence type="inferred from homology"/>
<dbReference type="InterPro" id="IPR000209">
    <property type="entry name" value="Peptidase_S8/S53_dom"/>
</dbReference>
<dbReference type="CDD" id="cd07484">
    <property type="entry name" value="Peptidases_S8_Thermitase_like"/>
    <property type="match status" value="1"/>
</dbReference>
<dbReference type="PROSITE" id="PS00136">
    <property type="entry name" value="SUBTILASE_ASP"/>
    <property type="match status" value="1"/>
</dbReference>
<evidence type="ECO:0000256" key="3">
    <source>
        <dbReference type="ARBA" id="ARBA00022525"/>
    </source>
</evidence>
<evidence type="ECO:0000256" key="7">
    <source>
        <dbReference type="PROSITE-ProRule" id="PRU01240"/>
    </source>
</evidence>
<dbReference type="PANTHER" id="PTHR43806:SF11">
    <property type="entry name" value="CEREVISIN-RELATED"/>
    <property type="match status" value="1"/>
</dbReference>
<dbReference type="Gene3D" id="3.40.50.200">
    <property type="entry name" value="Peptidase S8/S53 domain"/>
    <property type="match status" value="1"/>
</dbReference>
<dbReference type="PROSITE" id="PS00138">
    <property type="entry name" value="SUBTILASE_SER"/>
    <property type="match status" value="1"/>
</dbReference>
<comment type="similarity">
    <text evidence="2 7 8">Belongs to the peptidase S8 family.</text>
</comment>